<dbReference type="RefSeq" id="WP_101357775.1">
    <property type="nucleotide sequence ID" value="NZ_NKXO01000006.1"/>
</dbReference>
<keyword evidence="7" id="KW-1185">Reference proteome</keyword>
<dbReference type="Gene3D" id="3.40.50.150">
    <property type="entry name" value="Vaccinia Virus protein VP39"/>
    <property type="match status" value="1"/>
</dbReference>
<dbReference type="EC" id="2.1.1.-" evidence="4"/>
<dbReference type="InterPro" id="IPR001091">
    <property type="entry name" value="RM_Methyltransferase"/>
</dbReference>
<dbReference type="GO" id="GO:0003677">
    <property type="term" value="F:DNA binding"/>
    <property type="evidence" value="ECO:0007669"/>
    <property type="project" value="InterPro"/>
</dbReference>
<feature type="domain" description="DNA methylase N-4/N-6" evidence="5">
    <location>
        <begin position="24"/>
        <end position="252"/>
    </location>
</feature>
<evidence type="ECO:0000256" key="1">
    <source>
        <dbReference type="ARBA" id="ARBA00006594"/>
    </source>
</evidence>
<dbReference type="PROSITE" id="PS00092">
    <property type="entry name" value="N6_MTASE"/>
    <property type="match status" value="1"/>
</dbReference>
<gene>
    <name evidence="6" type="ORF">Rain11_0517</name>
</gene>
<evidence type="ECO:0000313" key="6">
    <source>
        <dbReference type="EMBL" id="PKQ70434.1"/>
    </source>
</evidence>
<keyword evidence="3" id="KW-0808">Transferase</keyword>
<dbReference type="PRINTS" id="PR00508">
    <property type="entry name" value="S21N4MTFRASE"/>
</dbReference>
<evidence type="ECO:0000313" key="7">
    <source>
        <dbReference type="Proteomes" id="UP000233387"/>
    </source>
</evidence>
<comment type="similarity">
    <text evidence="1 4">Belongs to the N(4)/N(6)-methyltransferase family.</text>
</comment>
<organism evidence="6 7">
    <name type="scientific">Raineya orbicola</name>
    <dbReference type="NCBI Taxonomy" id="2016530"/>
    <lineage>
        <taxon>Bacteria</taxon>
        <taxon>Pseudomonadati</taxon>
        <taxon>Bacteroidota</taxon>
        <taxon>Cytophagia</taxon>
        <taxon>Cytophagales</taxon>
        <taxon>Raineyaceae</taxon>
        <taxon>Raineya</taxon>
    </lineage>
</organism>
<reference evidence="6 7" key="1">
    <citation type="submission" date="2017-06" db="EMBL/GenBank/DDBJ databases">
        <title>Raineya orbicola gen. nov., sp. nov. a slightly thermophilic bacterium of the phylum Bacteroidetes and the description of Raineyaceae fam. nov.</title>
        <authorList>
            <person name="Albuquerque L."/>
            <person name="Polonia A.R.M."/>
            <person name="Barroso C."/>
            <person name="Froufe H.J.C."/>
            <person name="Lage O."/>
            <person name="Lobo-Da-Cunha A."/>
            <person name="Egas C."/>
            <person name="Da Costa M.S."/>
        </authorList>
    </citation>
    <scope>NUCLEOTIDE SEQUENCE [LARGE SCALE GENOMIC DNA]</scope>
    <source>
        <strain evidence="6 7">SPSPC-11</strain>
    </source>
</reference>
<dbReference type="AlphaFoldDB" id="A0A2N3IJD9"/>
<evidence type="ECO:0000259" key="5">
    <source>
        <dbReference type="Pfam" id="PF01555"/>
    </source>
</evidence>
<name>A0A2N3IJD9_9BACT</name>
<dbReference type="InterPro" id="IPR002941">
    <property type="entry name" value="DNA_methylase_N4/N6"/>
</dbReference>
<evidence type="ECO:0000256" key="4">
    <source>
        <dbReference type="RuleBase" id="RU362026"/>
    </source>
</evidence>
<dbReference type="SUPFAM" id="SSF53335">
    <property type="entry name" value="S-adenosyl-L-methionine-dependent methyltransferases"/>
    <property type="match status" value="1"/>
</dbReference>
<dbReference type="GO" id="GO:0032259">
    <property type="term" value="P:methylation"/>
    <property type="evidence" value="ECO:0007669"/>
    <property type="project" value="UniProtKB-KW"/>
</dbReference>
<proteinExistence type="inferred from homology"/>
<dbReference type="Proteomes" id="UP000233387">
    <property type="component" value="Unassembled WGS sequence"/>
</dbReference>
<dbReference type="InterPro" id="IPR029063">
    <property type="entry name" value="SAM-dependent_MTases_sf"/>
</dbReference>
<protein>
    <recommendedName>
        <fullName evidence="4">Methyltransferase</fullName>
        <ecNumber evidence="4">2.1.1.-</ecNumber>
    </recommendedName>
</protein>
<dbReference type="EMBL" id="NKXO01000006">
    <property type="protein sequence ID" value="PKQ70434.1"/>
    <property type="molecule type" value="Genomic_DNA"/>
</dbReference>
<comment type="caution">
    <text evidence="6">The sequence shown here is derived from an EMBL/GenBank/DDBJ whole genome shotgun (WGS) entry which is preliminary data.</text>
</comment>
<dbReference type="OrthoDB" id="817797at2"/>
<accession>A0A2N3IJD9</accession>
<dbReference type="GO" id="GO:0008170">
    <property type="term" value="F:N-methyltransferase activity"/>
    <property type="evidence" value="ECO:0007669"/>
    <property type="project" value="InterPro"/>
</dbReference>
<evidence type="ECO:0000256" key="3">
    <source>
        <dbReference type="ARBA" id="ARBA00022679"/>
    </source>
</evidence>
<sequence>MLPINQIYCLDYKDFLSQIDENTIDLAVIDPPYNLKVAEWDSFGSLNDFLGFTFDWIDRLLPKLKPTASLYIFNTPFNCAYILQYLVGKGLLFRNWITWDKRDGFSASKKKYNNAQETILFFTKSHSYTFNTEAIRVPYDSQERIKHAIKKGILKNGKRWFPNPNGKLCTDVWHIASERHKQKQNGKTIKMPHATPKPMEMIQRIIRASSNENDLILDCFVGLGTTAVASYLLKRNFICADKNHEYVHYAQEYLSKTMQLCPMNSELTF</sequence>
<dbReference type="InterPro" id="IPR002052">
    <property type="entry name" value="DNA_methylase_N6_adenine_CS"/>
</dbReference>
<keyword evidence="2 6" id="KW-0489">Methyltransferase</keyword>
<evidence type="ECO:0000256" key="2">
    <source>
        <dbReference type="ARBA" id="ARBA00022603"/>
    </source>
</evidence>
<dbReference type="Pfam" id="PF01555">
    <property type="entry name" value="N6_N4_Mtase"/>
    <property type="match status" value="1"/>
</dbReference>